<evidence type="ECO:0000256" key="3">
    <source>
        <dbReference type="ARBA" id="ARBA00022741"/>
    </source>
</evidence>
<keyword evidence="3" id="KW-0547">Nucleotide-binding</keyword>
<reference evidence="11 12" key="1">
    <citation type="submission" date="2018-10" db="EMBL/GenBank/DDBJ databases">
        <title>Relationship between Morphology and Antimicrobial Activity in Streptomyces.</title>
        <authorList>
            <person name="Kang H.J."/>
            <person name="Kim S.B."/>
        </authorList>
    </citation>
    <scope>NUCLEOTIDE SEQUENCE [LARGE SCALE GENOMIC DNA]</scope>
    <source>
        <strain evidence="11 12">BH38</strain>
    </source>
</reference>
<dbReference type="InterPro" id="IPR011527">
    <property type="entry name" value="ABC1_TM_dom"/>
</dbReference>
<dbReference type="AlphaFoldDB" id="A0A387H553"/>
<evidence type="ECO:0000259" key="10">
    <source>
        <dbReference type="PROSITE" id="PS50929"/>
    </source>
</evidence>
<dbReference type="SUPFAM" id="SSF52540">
    <property type="entry name" value="P-loop containing nucleoside triphosphate hydrolases"/>
    <property type="match status" value="1"/>
</dbReference>
<dbReference type="GO" id="GO:0005886">
    <property type="term" value="C:plasma membrane"/>
    <property type="evidence" value="ECO:0007669"/>
    <property type="project" value="UniProtKB-SubCell"/>
</dbReference>
<dbReference type="OrthoDB" id="9806127at2"/>
<gene>
    <name evidence="11" type="ORF">DWB77_00622</name>
</gene>
<dbReference type="Gene3D" id="1.20.1560.10">
    <property type="entry name" value="ABC transporter type 1, transmembrane domain"/>
    <property type="match status" value="1"/>
</dbReference>
<accession>A0A387H553</accession>
<dbReference type="EC" id="3.6.3.-" evidence="11"/>
<dbReference type="InterPro" id="IPR003593">
    <property type="entry name" value="AAA+_ATPase"/>
</dbReference>
<feature type="transmembrane region" description="Helical" evidence="8">
    <location>
        <begin position="110"/>
        <end position="130"/>
    </location>
</feature>
<dbReference type="InterPro" id="IPR003439">
    <property type="entry name" value="ABC_transporter-like_ATP-bd"/>
</dbReference>
<dbReference type="KEGG" id="shun:DWB77_00622"/>
<dbReference type="SMART" id="SM00382">
    <property type="entry name" value="AAA"/>
    <property type="match status" value="1"/>
</dbReference>
<name>A0A387H553_9ACTN</name>
<dbReference type="Proteomes" id="UP000271554">
    <property type="component" value="Chromosome"/>
</dbReference>
<dbReference type="InterPro" id="IPR027417">
    <property type="entry name" value="P-loop_NTPase"/>
</dbReference>
<feature type="transmembrane region" description="Helical" evidence="8">
    <location>
        <begin position="69"/>
        <end position="90"/>
    </location>
</feature>
<evidence type="ECO:0000313" key="11">
    <source>
        <dbReference type="EMBL" id="AYG78514.1"/>
    </source>
</evidence>
<evidence type="ECO:0000256" key="7">
    <source>
        <dbReference type="SAM" id="MobiDB-lite"/>
    </source>
</evidence>
<keyword evidence="6 8" id="KW-0472">Membrane</keyword>
<keyword evidence="11" id="KW-0378">Hydrolase</keyword>
<proteinExistence type="predicted"/>
<evidence type="ECO:0000256" key="1">
    <source>
        <dbReference type="ARBA" id="ARBA00004651"/>
    </source>
</evidence>
<feature type="domain" description="ABC transporter" evidence="9">
    <location>
        <begin position="391"/>
        <end position="637"/>
    </location>
</feature>
<evidence type="ECO:0000256" key="2">
    <source>
        <dbReference type="ARBA" id="ARBA00022692"/>
    </source>
</evidence>
<organism evidence="11 12">
    <name type="scientific">Streptomyces hundungensis</name>
    <dbReference type="NCBI Taxonomy" id="1077946"/>
    <lineage>
        <taxon>Bacteria</taxon>
        <taxon>Bacillati</taxon>
        <taxon>Actinomycetota</taxon>
        <taxon>Actinomycetes</taxon>
        <taxon>Kitasatosporales</taxon>
        <taxon>Streptomycetaceae</taxon>
        <taxon>Streptomyces</taxon>
    </lineage>
</organism>
<dbReference type="SUPFAM" id="SSF90123">
    <property type="entry name" value="ABC transporter transmembrane region"/>
    <property type="match status" value="1"/>
</dbReference>
<evidence type="ECO:0000313" key="12">
    <source>
        <dbReference type="Proteomes" id="UP000271554"/>
    </source>
</evidence>
<dbReference type="InterPro" id="IPR036640">
    <property type="entry name" value="ABC1_TM_sf"/>
</dbReference>
<dbReference type="PROSITE" id="PS50929">
    <property type="entry name" value="ABC_TM1F"/>
    <property type="match status" value="1"/>
</dbReference>
<dbReference type="EMBL" id="CP032698">
    <property type="protein sequence ID" value="AYG78514.1"/>
    <property type="molecule type" value="Genomic_DNA"/>
</dbReference>
<evidence type="ECO:0000259" key="9">
    <source>
        <dbReference type="PROSITE" id="PS50893"/>
    </source>
</evidence>
<feature type="domain" description="ABC transmembrane type-1" evidence="10">
    <location>
        <begin position="70"/>
        <end position="357"/>
    </location>
</feature>
<dbReference type="RefSeq" id="WP_120719762.1">
    <property type="nucleotide sequence ID" value="NZ_CP032698.1"/>
</dbReference>
<dbReference type="Pfam" id="PF00005">
    <property type="entry name" value="ABC_tran"/>
    <property type="match status" value="1"/>
</dbReference>
<protein>
    <submittedName>
        <fullName evidence="11">Multidrug export ATP-binding/permease protein</fullName>
        <ecNumber evidence="11">3.6.3.-</ecNumber>
    </submittedName>
</protein>
<dbReference type="GO" id="GO:0016887">
    <property type="term" value="F:ATP hydrolysis activity"/>
    <property type="evidence" value="ECO:0007669"/>
    <property type="project" value="InterPro"/>
</dbReference>
<dbReference type="InterPro" id="IPR039421">
    <property type="entry name" value="Type_1_exporter"/>
</dbReference>
<dbReference type="GO" id="GO:0005524">
    <property type="term" value="F:ATP binding"/>
    <property type="evidence" value="ECO:0007669"/>
    <property type="project" value="UniProtKB-KW"/>
</dbReference>
<evidence type="ECO:0000256" key="6">
    <source>
        <dbReference type="ARBA" id="ARBA00023136"/>
    </source>
</evidence>
<keyword evidence="2 8" id="KW-0812">Transmembrane</keyword>
<dbReference type="Gene3D" id="3.40.50.300">
    <property type="entry name" value="P-loop containing nucleotide triphosphate hydrolases"/>
    <property type="match status" value="1"/>
</dbReference>
<keyword evidence="4 11" id="KW-0067">ATP-binding</keyword>
<keyword evidence="12" id="KW-1185">Reference proteome</keyword>
<dbReference type="PROSITE" id="PS50893">
    <property type="entry name" value="ABC_TRANSPORTER_2"/>
    <property type="match status" value="1"/>
</dbReference>
<sequence>MSLWRARMTEPAVSAAEEELFGGALRYDAAWSEHERSRVEVTLLSALRSMPRLVGATVRRAWRADRSGLVVLGIAEIGQGIAAAVGLLIVNSVMHALLGGGSASERLHQALPAVMAGACAAVVRSLLAGLSTSRAGRLEPLVERIATVQYLRAAAEVELEAIEDPQFKRLMDVAQFGVDASRRMISACIAALNGVISLVSAAGVLSVLDVRLLPMLLLIAAPRAWGAMRVAQERYVSRLTWIEHVRASRLIGNLLTERTAAQEVRVHQVGPYLLIKYEEMAESAESEQRRLATRKAMIELVAAGLSGLATALTYAAVYGMITTGWMSLAVAGTAILAIRSGSASLGSLVMNLNQLNEEALYVRDHENFVTGAATRTLPSGGAPLACRLGAVELEKVSYRYPDREQEALHEVSLRLEMGRVVAVVGENGSGKSTLMKVLSGLVSPGTGTIRFGRQDLSDVDRRDVFSRVSVLTQDFQRWPLTAAMNLRIGRPEHQHTEDGLMESLRHADADRLWEKFPAGWQTLLGRMFRGAADLSGGEWQRIGLGRTHRRTVTQDADSVLIVDEPTSALDPETEIEAFRRVRALASPHRVVVLVTHRMSGVRHADTIHVLHQGRLIESGTHQELMARPDGRYRAMFLAQAAEYTSLPDDDSVPGPRPSTPSSHGQPQ</sequence>
<comment type="subcellular location">
    <subcellularLocation>
        <location evidence="1">Cell membrane</location>
        <topology evidence="1">Multi-pass membrane protein</topology>
    </subcellularLocation>
</comment>
<dbReference type="PANTHER" id="PTHR43394:SF1">
    <property type="entry name" value="ATP-BINDING CASSETTE SUB-FAMILY B MEMBER 10, MITOCHONDRIAL"/>
    <property type="match status" value="1"/>
</dbReference>
<evidence type="ECO:0000256" key="8">
    <source>
        <dbReference type="SAM" id="Phobius"/>
    </source>
</evidence>
<dbReference type="GO" id="GO:0015421">
    <property type="term" value="F:ABC-type oligopeptide transporter activity"/>
    <property type="evidence" value="ECO:0007669"/>
    <property type="project" value="TreeGrafter"/>
</dbReference>
<feature type="region of interest" description="Disordered" evidence="7">
    <location>
        <begin position="643"/>
        <end position="667"/>
    </location>
</feature>
<evidence type="ECO:0000256" key="5">
    <source>
        <dbReference type="ARBA" id="ARBA00022989"/>
    </source>
</evidence>
<feature type="transmembrane region" description="Helical" evidence="8">
    <location>
        <begin position="184"/>
        <end position="206"/>
    </location>
</feature>
<evidence type="ECO:0000256" key="4">
    <source>
        <dbReference type="ARBA" id="ARBA00022840"/>
    </source>
</evidence>
<feature type="transmembrane region" description="Helical" evidence="8">
    <location>
        <begin position="212"/>
        <end position="231"/>
    </location>
</feature>
<keyword evidence="5 8" id="KW-1133">Transmembrane helix</keyword>
<dbReference type="PANTHER" id="PTHR43394">
    <property type="entry name" value="ATP-DEPENDENT PERMEASE MDL1, MITOCHONDRIAL"/>
    <property type="match status" value="1"/>
</dbReference>
<feature type="transmembrane region" description="Helical" evidence="8">
    <location>
        <begin position="296"/>
        <end position="317"/>
    </location>
</feature>